<evidence type="ECO:0000313" key="2">
    <source>
        <dbReference type="Proteomes" id="UP001283361"/>
    </source>
</evidence>
<sequence length="123" mass="14047">MEVFGSTKPATRSPVQQKYRILAGAEDFRLFLRDLSKVIAGDAFYNHKQGLNSHKKEGWTRDLLGKVKQQMEEVLRAKQLAVQYTVTMKTKIRNLHNETGSTSKTRTKVVLLYQCAQGIKHLV</sequence>
<evidence type="ECO:0000313" key="1">
    <source>
        <dbReference type="EMBL" id="KAK3765203.1"/>
    </source>
</evidence>
<reference evidence="1" key="1">
    <citation type="journal article" date="2023" name="G3 (Bethesda)">
        <title>A reference genome for the long-term kleptoplast-retaining sea slug Elysia crispata morphotype clarki.</title>
        <authorList>
            <person name="Eastman K.E."/>
            <person name="Pendleton A.L."/>
            <person name="Shaikh M.A."/>
            <person name="Suttiyut T."/>
            <person name="Ogas R."/>
            <person name="Tomko P."/>
            <person name="Gavelis G."/>
            <person name="Widhalm J.R."/>
            <person name="Wisecaver J.H."/>
        </authorList>
    </citation>
    <scope>NUCLEOTIDE SEQUENCE</scope>
    <source>
        <strain evidence="1">ECLA1</strain>
    </source>
</reference>
<accession>A0AAE0Z995</accession>
<protein>
    <submittedName>
        <fullName evidence="1">Uncharacterized protein</fullName>
    </submittedName>
</protein>
<dbReference type="AlphaFoldDB" id="A0AAE0Z995"/>
<name>A0AAE0Z995_9GAST</name>
<organism evidence="1 2">
    <name type="scientific">Elysia crispata</name>
    <name type="common">lettuce slug</name>
    <dbReference type="NCBI Taxonomy" id="231223"/>
    <lineage>
        <taxon>Eukaryota</taxon>
        <taxon>Metazoa</taxon>
        <taxon>Spiralia</taxon>
        <taxon>Lophotrochozoa</taxon>
        <taxon>Mollusca</taxon>
        <taxon>Gastropoda</taxon>
        <taxon>Heterobranchia</taxon>
        <taxon>Euthyneura</taxon>
        <taxon>Panpulmonata</taxon>
        <taxon>Sacoglossa</taxon>
        <taxon>Placobranchoidea</taxon>
        <taxon>Plakobranchidae</taxon>
        <taxon>Elysia</taxon>
    </lineage>
</organism>
<keyword evidence="2" id="KW-1185">Reference proteome</keyword>
<dbReference type="Proteomes" id="UP001283361">
    <property type="component" value="Unassembled WGS sequence"/>
</dbReference>
<gene>
    <name evidence="1" type="ORF">RRG08_051827</name>
</gene>
<comment type="caution">
    <text evidence="1">The sequence shown here is derived from an EMBL/GenBank/DDBJ whole genome shotgun (WGS) entry which is preliminary data.</text>
</comment>
<proteinExistence type="predicted"/>
<dbReference type="EMBL" id="JAWDGP010004327">
    <property type="protein sequence ID" value="KAK3765203.1"/>
    <property type="molecule type" value="Genomic_DNA"/>
</dbReference>